<dbReference type="Proteomes" id="UP001056619">
    <property type="component" value="Chromosome"/>
</dbReference>
<evidence type="ECO:0000256" key="6">
    <source>
        <dbReference type="ARBA" id="ARBA00023136"/>
    </source>
</evidence>
<feature type="transmembrane region" description="Helical" evidence="7">
    <location>
        <begin position="298"/>
        <end position="320"/>
    </location>
</feature>
<dbReference type="EMBL" id="CP098494">
    <property type="protein sequence ID" value="USA60665.1"/>
    <property type="molecule type" value="Genomic_DNA"/>
</dbReference>
<keyword evidence="3" id="KW-1003">Cell membrane</keyword>
<dbReference type="InterPro" id="IPR011014">
    <property type="entry name" value="MscS_channel_TM-2"/>
</dbReference>
<dbReference type="SUPFAM" id="SSF82861">
    <property type="entry name" value="Mechanosensitive channel protein MscS (YggB), transmembrane region"/>
    <property type="match status" value="1"/>
</dbReference>
<protein>
    <submittedName>
        <fullName evidence="12">Mechanosensitive ion channel family protein</fullName>
    </submittedName>
</protein>
<dbReference type="SUPFAM" id="SSF50182">
    <property type="entry name" value="Sm-like ribonucleoproteins"/>
    <property type="match status" value="1"/>
</dbReference>
<evidence type="ECO:0000256" key="4">
    <source>
        <dbReference type="ARBA" id="ARBA00022692"/>
    </source>
</evidence>
<organism evidence="12 13">
    <name type="scientific">Qipengyuania citrea</name>
    <dbReference type="NCBI Taxonomy" id="225971"/>
    <lineage>
        <taxon>Bacteria</taxon>
        <taxon>Pseudomonadati</taxon>
        <taxon>Pseudomonadota</taxon>
        <taxon>Alphaproteobacteria</taxon>
        <taxon>Sphingomonadales</taxon>
        <taxon>Erythrobacteraceae</taxon>
        <taxon>Qipengyuania</taxon>
    </lineage>
</organism>
<comment type="subcellular location">
    <subcellularLocation>
        <location evidence="1">Cell membrane</location>
        <topology evidence="1">Multi-pass membrane protein</topology>
    </subcellularLocation>
</comment>
<evidence type="ECO:0000256" key="3">
    <source>
        <dbReference type="ARBA" id="ARBA00022475"/>
    </source>
</evidence>
<reference evidence="12 13" key="1">
    <citation type="submission" date="2022-06" db="EMBL/GenBank/DDBJ databases">
        <authorList>
            <person name="Liu G."/>
        </authorList>
    </citation>
    <scope>NUCLEOTIDE SEQUENCE [LARGE SCALE GENOMIC DNA]</scope>
    <source>
        <strain evidence="12 13">E4</strain>
    </source>
</reference>
<evidence type="ECO:0000313" key="12">
    <source>
        <dbReference type="EMBL" id="USA60665.1"/>
    </source>
</evidence>
<feature type="transmembrane region" description="Helical" evidence="7">
    <location>
        <begin position="257"/>
        <end position="278"/>
    </location>
</feature>
<dbReference type="PANTHER" id="PTHR30566:SF5">
    <property type="entry name" value="MECHANOSENSITIVE ION CHANNEL PROTEIN 1, MITOCHONDRIAL-RELATED"/>
    <property type="match status" value="1"/>
</dbReference>
<feature type="domain" description="Mechanosensitive ion channel MscS" evidence="9">
    <location>
        <begin position="349"/>
        <end position="415"/>
    </location>
</feature>
<proteinExistence type="inferred from homology"/>
<dbReference type="InterPro" id="IPR010920">
    <property type="entry name" value="LSM_dom_sf"/>
</dbReference>
<feature type="domain" description="Mechanosensitive ion channel MscS C-terminal" evidence="10">
    <location>
        <begin position="424"/>
        <end position="508"/>
    </location>
</feature>
<keyword evidence="8" id="KW-0732">Signal</keyword>
<dbReference type="Pfam" id="PF00924">
    <property type="entry name" value="MS_channel_2nd"/>
    <property type="match status" value="1"/>
</dbReference>
<evidence type="ECO:0000259" key="10">
    <source>
        <dbReference type="Pfam" id="PF21082"/>
    </source>
</evidence>
<dbReference type="InterPro" id="IPR049142">
    <property type="entry name" value="MS_channel_1st"/>
</dbReference>
<evidence type="ECO:0000256" key="7">
    <source>
        <dbReference type="SAM" id="Phobius"/>
    </source>
</evidence>
<gene>
    <name evidence="12" type="ORF">NCF85_11260</name>
</gene>
<keyword evidence="4 7" id="KW-0812">Transmembrane</keyword>
<dbReference type="InterPro" id="IPR006685">
    <property type="entry name" value="MscS_channel_2nd"/>
</dbReference>
<evidence type="ECO:0000259" key="11">
    <source>
        <dbReference type="Pfam" id="PF21088"/>
    </source>
</evidence>
<keyword evidence="6 7" id="KW-0472">Membrane</keyword>
<dbReference type="InterPro" id="IPR049278">
    <property type="entry name" value="MS_channel_C"/>
</dbReference>
<dbReference type="Gene3D" id="2.30.30.60">
    <property type="match status" value="1"/>
</dbReference>
<sequence>MKNLRQVLVILCALFGFSTSSALLAAASAIPVPPSASESAAVQQDPFGRDTPRSAVTGLLRALGSNDPAMAEPFLDAPQGGSDDVGELAARLQGALDMGGSLATFQELSTAPEGRLDDGLAPEFERVGFLPGGETPILLERQATTEGPSAWKISSQTLEALPEQLAEADGPVQDSATIAGAPLSDWAIILGLLLLAILAARLVSALVLLLLRQVMSADNGPYRLIHAALPPLGLLVAIVTFRTWSDGAAISIVARQLVLRYLGIAGLIAVVWLGLRLVDALARWLSGRMERKERHQSASVIVFVRRLVKSALLVIVTLGILDTLGVNVTAGVAALGIGGLVLALGAQKTVENLVGTVSVLADRPIQVGDFCKVGDVMGTVEDIGMRSTRIRTLERTVITIPNGDFSSRQIENYTKRDRYLFNEVIGLEYALSAARLRQAISIIETALKENEFIADDPLRTNLRYFGADSLAIETYAYIDVADFTESLTIRSDLLLDIFTRLEEAEIGIAFPTRTVYLRSEAADQS</sequence>
<dbReference type="Pfam" id="PF21082">
    <property type="entry name" value="MS_channel_3rd"/>
    <property type="match status" value="1"/>
</dbReference>
<dbReference type="InterPro" id="IPR023408">
    <property type="entry name" value="MscS_beta-dom_sf"/>
</dbReference>
<evidence type="ECO:0000256" key="8">
    <source>
        <dbReference type="SAM" id="SignalP"/>
    </source>
</evidence>
<dbReference type="Gene3D" id="1.10.287.1260">
    <property type="match status" value="1"/>
</dbReference>
<evidence type="ECO:0000256" key="5">
    <source>
        <dbReference type="ARBA" id="ARBA00022989"/>
    </source>
</evidence>
<feature type="transmembrane region" description="Helical" evidence="7">
    <location>
        <begin position="223"/>
        <end position="245"/>
    </location>
</feature>
<accession>A0ABY4U9F7</accession>
<feature type="signal peptide" evidence="8">
    <location>
        <begin position="1"/>
        <end position="25"/>
    </location>
</feature>
<keyword evidence="5 7" id="KW-1133">Transmembrane helix</keyword>
<dbReference type="RefSeq" id="WP_301641657.1">
    <property type="nucleotide sequence ID" value="NZ_CP098494.1"/>
</dbReference>
<dbReference type="SUPFAM" id="SSF82689">
    <property type="entry name" value="Mechanosensitive channel protein MscS (YggB), C-terminal domain"/>
    <property type="match status" value="1"/>
</dbReference>
<dbReference type="InterPro" id="IPR011066">
    <property type="entry name" value="MscS_channel_C_sf"/>
</dbReference>
<evidence type="ECO:0000313" key="13">
    <source>
        <dbReference type="Proteomes" id="UP001056619"/>
    </source>
</evidence>
<feature type="chain" id="PRO_5046368264" evidence="8">
    <location>
        <begin position="26"/>
        <end position="525"/>
    </location>
</feature>
<keyword evidence="13" id="KW-1185">Reference proteome</keyword>
<evidence type="ECO:0000259" key="9">
    <source>
        <dbReference type="Pfam" id="PF00924"/>
    </source>
</evidence>
<name>A0ABY4U9F7_9SPHN</name>
<evidence type="ECO:0000256" key="1">
    <source>
        <dbReference type="ARBA" id="ARBA00004651"/>
    </source>
</evidence>
<dbReference type="Pfam" id="PF21088">
    <property type="entry name" value="MS_channel_1st"/>
    <property type="match status" value="1"/>
</dbReference>
<feature type="transmembrane region" description="Helical" evidence="7">
    <location>
        <begin position="186"/>
        <end position="211"/>
    </location>
</feature>
<dbReference type="Gene3D" id="3.30.70.100">
    <property type="match status" value="1"/>
</dbReference>
<dbReference type="PANTHER" id="PTHR30566">
    <property type="entry name" value="YNAI-RELATED MECHANOSENSITIVE ION CHANNEL"/>
    <property type="match status" value="1"/>
</dbReference>
<comment type="similarity">
    <text evidence="2">Belongs to the MscS (TC 1.A.23) family.</text>
</comment>
<evidence type="ECO:0000256" key="2">
    <source>
        <dbReference type="ARBA" id="ARBA00008017"/>
    </source>
</evidence>
<feature type="domain" description="Mechanosensitive ion channel transmembrane helices 2/3" evidence="11">
    <location>
        <begin position="311"/>
        <end position="347"/>
    </location>
</feature>
<feature type="transmembrane region" description="Helical" evidence="7">
    <location>
        <begin position="326"/>
        <end position="346"/>
    </location>
</feature>